<dbReference type="AlphaFoldDB" id="A0A7Z0D2P6"/>
<sequence length="251" mass="26642">MSGMNELTVRPVRFTAHPDVFHGLLEALGAVTLARHGSTALYRTGSGLLEIRGTDEVDPLTGLTAMGFVTANLAQLPAPSRFLDKARLTADVGPAKGAALELTAGDGLTIAIDLAPSGDRDPARSGDADPELSVVPIWMTTQVSAAAEALQTLGFARRLSADSGVWVDLVGRGAANGLVAVHYEDGDPDVILAFEYAGDLGELQSRMRSHGIVTPIVDENYARTLRLLDPDNEAEIWVNEVMTDTYGYQRG</sequence>
<dbReference type="Proteomes" id="UP000539111">
    <property type="component" value="Unassembled WGS sequence"/>
</dbReference>
<dbReference type="EMBL" id="JACBZP010000001">
    <property type="protein sequence ID" value="NYI67770.1"/>
    <property type="molecule type" value="Genomic_DNA"/>
</dbReference>
<evidence type="ECO:0000313" key="2">
    <source>
        <dbReference type="Proteomes" id="UP000539111"/>
    </source>
</evidence>
<protein>
    <submittedName>
        <fullName evidence="1">Uncharacterized protein</fullName>
    </submittedName>
</protein>
<comment type="caution">
    <text evidence="1">The sequence shown here is derived from an EMBL/GenBank/DDBJ whole genome shotgun (WGS) entry which is preliminary data.</text>
</comment>
<keyword evidence="2" id="KW-1185">Reference proteome</keyword>
<organism evidence="1 2">
    <name type="scientific">Spelaeicoccus albus</name>
    <dbReference type="NCBI Taxonomy" id="1280376"/>
    <lineage>
        <taxon>Bacteria</taxon>
        <taxon>Bacillati</taxon>
        <taxon>Actinomycetota</taxon>
        <taxon>Actinomycetes</taxon>
        <taxon>Micrococcales</taxon>
        <taxon>Brevibacteriaceae</taxon>
        <taxon>Spelaeicoccus</taxon>
    </lineage>
</organism>
<proteinExistence type="predicted"/>
<gene>
    <name evidence="1" type="ORF">BJY26_002076</name>
</gene>
<name>A0A7Z0D2P6_9MICO</name>
<accession>A0A7Z0D2P6</accession>
<reference evidence="1 2" key="1">
    <citation type="submission" date="2020-07" db="EMBL/GenBank/DDBJ databases">
        <title>Sequencing the genomes of 1000 actinobacteria strains.</title>
        <authorList>
            <person name="Klenk H.-P."/>
        </authorList>
    </citation>
    <scope>NUCLEOTIDE SEQUENCE [LARGE SCALE GENOMIC DNA]</scope>
    <source>
        <strain evidence="1 2">DSM 26341</strain>
    </source>
</reference>
<evidence type="ECO:0000313" key="1">
    <source>
        <dbReference type="EMBL" id="NYI67770.1"/>
    </source>
</evidence>